<dbReference type="CDD" id="cd06263">
    <property type="entry name" value="MAM"/>
    <property type="match status" value="2"/>
</dbReference>
<keyword evidence="8" id="KW-0378">Hydrolase</keyword>
<feature type="compositionally biased region" description="Low complexity" evidence="12">
    <location>
        <begin position="945"/>
        <end position="957"/>
    </location>
</feature>
<comment type="similarity">
    <text evidence="3">Belongs to the peptidase M36 family.</text>
</comment>
<keyword evidence="17" id="KW-1185">Reference proteome</keyword>
<name>A0ABV9HU75_9FLAO</name>
<dbReference type="Pfam" id="PF00041">
    <property type="entry name" value="fn3"/>
    <property type="match status" value="1"/>
</dbReference>
<dbReference type="Gene3D" id="2.60.120.200">
    <property type="match status" value="2"/>
</dbReference>
<evidence type="ECO:0000313" key="16">
    <source>
        <dbReference type="EMBL" id="MFC4633701.1"/>
    </source>
</evidence>
<protein>
    <submittedName>
        <fullName evidence="16">M36 family metallopeptidase</fullName>
    </submittedName>
</protein>
<comment type="cofactor">
    <cofactor evidence="1">
        <name>Zn(2+)</name>
        <dbReference type="ChEBI" id="CHEBI:29105"/>
    </cofactor>
</comment>
<feature type="domain" description="MAM" evidence="14">
    <location>
        <begin position="651"/>
        <end position="812"/>
    </location>
</feature>
<reference evidence="17" key="1">
    <citation type="journal article" date="2019" name="Int. J. Syst. Evol. Microbiol.">
        <title>The Global Catalogue of Microorganisms (GCM) 10K type strain sequencing project: providing services to taxonomists for standard genome sequencing and annotation.</title>
        <authorList>
            <consortium name="The Broad Institute Genomics Platform"/>
            <consortium name="The Broad Institute Genome Sequencing Center for Infectious Disease"/>
            <person name="Wu L."/>
            <person name="Ma J."/>
        </authorList>
    </citation>
    <scope>NUCLEOTIDE SEQUENCE [LARGE SCALE GENOMIC DNA]</scope>
    <source>
        <strain evidence="17">YJ-61-S</strain>
    </source>
</reference>
<keyword evidence="5" id="KW-0645">Protease</keyword>
<dbReference type="PROSITE" id="PS50060">
    <property type="entry name" value="MAM_2"/>
    <property type="match status" value="2"/>
</dbReference>
<dbReference type="Pfam" id="PF02128">
    <property type="entry name" value="Peptidase_M36"/>
    <property type="match status" value="1"/>
</dbReference>
<accession>A0ABV9HU75</accession>
<dbReference type="SUPFAM" id="SSF55486">
    <property type="entry name" value="Metalloproteases ('zincins'), catalytic domain"/>
    <property type="match status" value="1"/>
</dbReference>
<keyword evidence="7 13" id="KW-0732">Signal</keyword>
<dbReference type="SUPFAM" id="SSF49899">
    <property type="entry name" value="Concanavalin A-like lectins/glucanases"/>
    <property type="match status" value="2"/>
</dbReference>
<dbReference type="Pfam" id="PF20009">
    <property type="entry name" value="GEVED"/>
    <property type="match status" value="1"/>
</dbReference>
<dbReference type="Pfam" id="PF18962">
    <property type="entry name" value="Por_Secre_tail"/>
    <property type="match status" value="1"/>
</dbReference>
<keyword evidence="6" id="KW-0479">Metal-binding</keyword>
<dbReference type="PANTHER" id="PTHR33478:SF1">
    <property type="entry name" value="EXTRACELLULAR METALLOPROTEINASE MEP"/>
    <property type="match status" value="1"/>
</dbReference>
<dbReference type="InterPro" id="IPR027268">
    <property type="entry name" value="Peptidase_M4/M1_CTD_sf"/>
</dbReference>
<dbReference type="Gene3D" id="3.10.170.10">
    <property type="match status" value="1"/>
</dbReference>
<dbReference type="Gene3D" id="2.60.40.10">
    <property type="entry name" value="Immunoglobulins"/>
    <property type="match status" value="1"/>
</dbReference>
<dbReference type="NCBIfam" id="TIGR04183">
    <property type="entry name" value="Por_Secre_tail"/>
    <property type="match status" value="1"/>
</dbReference>
<keyword evidence="9" id="KW-0862">Zinc</keyword>
<feature type="compositionally biased region" description="Polar residues" evidence="12">
    <location>
        <begin position="381"/>
        <end position="398"/>
    </location>
</feature>
<evidence type="ECO:0000256" key="2">
    <source>
        <dbReference type="ARBA" id="ARBA00004613"/>
    </source>
</evidence>
<evidence type="ECO:0000256" key="3">
    <source>
        <dbReference type="ARBA" id="ARBA00006006"/>
    </source>
</evidence>
<evidence type="ECO:0000256" key="10">
    <source>
        <dbReference type="ARBA" id="ARBA00023049"/>
    </source>
</evidence>
<sequence length="1322" mass="139667">MKKMYAFFLAAFLLGSTVIAQNMDGIVQNYLSKHAEKTETGISSQDASEWRVTDVVPSLNPQIQHVYVQQMYQGIPIENGRYKLTVTNGKVTWEINQFINDLGTKASVTQASMTPESAIMKVINAHQISAPSNLNSTQKSNGVFVYENSGVSIEPIHVEKVYLYQEGTLHLTWRVSISPLDGQHWWNIHVDATSGTIIKTEDWVVSCNFGTPDHENHSHENASKEAAIEMGPIAYNATPVDATLVGGGSYNVYPLGIESPNHGNRAIVTDPADANASPFGWHDTNGAAGAEFTNTRGNNVLAQEDTNGNNGSGATPDGGSGLNFDFPLNLNNAPSTFLPAATTNLFYWNNIMHDVWYQYGFNEASGNFQENNYGNGGAGSDSVNADAQDGSGTNNANFGTPPDGQNPRMQMFLFTNPTRDGDLDNVIIAHEYGHGISTRLVGGPGTNALGGSEQMGEGWSDWFGLVMTIRPGDTRNTARGVGTYAIGQATDGPGIRPTRYSTDLAVNGTDYGDIGGLAVPHGVGYGFATILWDMTWDLIDLEGYDSNQYTGTGGNNIAMALVTEGLKNTANNPGYVSGRDGILQADQDLYGGQYNCLIWDAFARRGVGVDAVENSNGGTNTNTDQITSFTSGCSGPPPPATCNSTVASFPYNEGFENTLGAWSQGSGDDFDWTLRTGGTPSTGTGPTAAFEGSYYVYVEASDPNFGGKTTILNSPCFNLAGVTTPTANFHYQMTGTSVGTVRLEARVDGENTWTELWSQAGDQGAAWIDQDVSLAAYSGDTVQLRFRATTNTSWAGDIAIDAFGIAGAQAGDTQAPTVPTNLSVTGVTTSSVALAWTASTDNVAVTAYDVFQGANNLGEVTGTTANVTGLAEGTTYQFSVRAKDAAGNVSANSNAVSATTNTTPPPSGGCVGGETAPYSESFEANIGLWSQSADDDINWTRDSAGTPSSGTGPTTGSNGSFYMYVEASGNGTGFPNKRAILNSPCFDLSGETGASFIFDYHMFGSTDGGSVALEVSTDNGASWSSIWSQTGNQGNQWNTVTIDLAAYLGGAIQLRFNRVTGGTWQSDVAIDNTRLVADGGNDPNPPTGYCASNGQSVVDEYISRVQIGSINNASGAGANGYQDFTNLSTNLSGSASITITPTWTGTVYNEAYAVFIDWNRDGDFADAGETAFSRAPTQATPITGTITVPAGAAQGPTRMRVSMKYNAAPTPCESFAYGEVEDYIVNVSSSANFGETTPAGNEVSENALFDFSIFPNPVTRGQLNVQVTGADAQTLTIYNMLGQVVRKGAFTSTVDVSKLNAGVYVLEIEVDGNTMIKRFIKK</sequence>
<feature type="signal peptide" evidence="13">
    <location>
        <begin position="1"/>
        <end position="20"/>
    </location>
</feature>
<evidence type="ECO:0000256" key="7">
    <source>
        <dbReference type="ARBA" id="ARBA00022729"/>
    </source>
</evidence>
<feature type="chain" id="PRO_5046163565" evidence="13">
    <location>
        <begin position="21"/>
        <end position="1322"/>
    </location>
</feature>
<evidence type="ECO:0000256" key="8">
    <source>
        <dbReference type="ARBA" id="ARBA00022801"/>
    </source>
</evidence>
<dbReference type="Gene3D" id="1.10.390.10">
    <property type="entry name" value="Neutral Protease Domain 2"/>
    <property type="match status" value="1"/>
</dbReference>
<comment type="subcellular location">
    <subcellularLocation>
        <location evidence="2">Secreted</location>
    </subcellularLocation>
</comment>
<evidence type="ECO:0000256" key="9">
    <source>
        <dbReference type="ARBA" id="ARBA00022833"/>
    </source>
</evidence>
<evidence type="ECO:0000259" key="15">
    <source>
        <dbReference type="PROSITE" id="PS50853"/>
    </source>
</evidence>
<evidence type="ECO:0000259" key="14">
    <source>
        <dbReference type="PROSITE" id="PS50060"/>
    </source>
</evidence>
<feature type="domain" description="Fibronectin type-III" evidence="15">
    <location>
        <begin position="818"/>
        <end position="906"/>
    </location>
</feature>
<evidence type="ECO:0000256" key="4">
    <source>
        <dbReference type="ARBA" id="ARBA00022525"/>
    </source>
</evidence>
<dbReference type="PANTHER" id="PTHR33478">
    <property type="entry name" value="EXTRACELLULAR METALLOPROTEINASE MEP"/>
    <property type="match status" value="1"/>
</dbReference>
<dbReference type="InterPro" id="IPR013320">
    <property type="entry name" value="ConA-like_dom_sf"/>
</dbReference>
<dbReference type="Proteomes" id="UP001596043">
    <property type="component" value="Unassembled WGS sequence"/>
</dbReference>
<evidence type="ECO:0000313" key="17">
    <source>
        <dbReference type="Proteomes" id="UP001596043"/>
    </source>
</evidence>
<dbReference type="SMART" id="SM00137">
    <property type="entry name" value="MAM"/>
    <property type="match status" value="2"/>
</dbReference>
<dbReference type="PRINTS" id="PR00999">
    <property type="entry name" value="FUNGALYSIN"/>
</dbReference>
<evidence type="ECO:0000256" key="1">
    <source>
        <dbReference type="ARBA" id="ARBA00001947"/>
    </source>
</evidence>
<dbReference type="SUPFAM" id="SSF49265">
    <property type="entry name" value="Fibronectin type III"/>
    <property type="match status" value="1"/>
</dbReference>
<feature type="region of interest" description="Disordered" evidence="12">
    <location>
        <begin position="372"/>
        <end position="407"/>
    </location>
</feature>
<keyword evidence="4" id="KW-0964">Secreted</keyword>
<dbReference type="InterPro" id="IPR001842">
    <property type="entry name" value="Peptidase_M36"/>
</dbReference>
<keyword evidence="11" id="KW-0865">Zymogen</keyword>
<dbReference type="CDD" id="cd00063">
    <property type="entry name" value="FN3"/>
    <property type="match status" value="1"/>
</dbReference>
<evidence type="ECO:0000256" key="11">
    <source>
        <dbReference type="ARBA" id="ARBA00023145"/>
    </source>
</evidence>
<feature type="region of interest" description="Disordered" evidence="12">
    <location>
        <begin position="938"/>
        <end position="957"/>
    </location>
</feature>
<dbReference type="CDD" id="cd09596">
    <property type="entry name" value="M36"/>
    <property type="match status" value="1"/>
</dbReference>
<dbReference type="InterPro" id="IPR045474">
    <property type="entry name" value="GEVED"/>
</dbReference>
<dbReference type="EMBL" id="JBHSFV010000003">
    <property type="protein sequence ID" value="MFC4633701.1"/>
    <property type="molecule type" value="Genomic_DNA"/>
</dbReference>
<evidence type="ECO:0000256" key="13">
    <source>
        <dbReference type="SAM" id="SignalP"/>
    </source>
</evidence>
<organism evidence="16 17">
    <name type="scientific">Dokdonia ponticola</name>
    <dbReference type="NCBI Taxonomy" id="2041041"/>
    <lineage>
        <taxon>Bacteria</taxon>
        <taxon>Pseudomonadati</taxon>
        <taxon>Bacteroidota</taxon>
        <taxon>Flavobacteriia</taxon>
        <taxon>Flavobacteriales</taxon>
        <taxon>Flavobacteriaceae</taxon>
        <taxon>Dokdonia</taxon>
    </lineage>
</organism>
<proteinExistence type="inferred from homology"/>
<gene>
    <name evidence="16" type="ORF">ACFO3O_07270</name>
</gene>
<dbReference type="InterPro" id="IPR003961">
    <property type="entry name" value="FN3_dom"/>
</dbReference>
<dbReference type="InterPro" id="IPR013783">
    <property type="entry name" value="Ig-like_fold"/>
</dbReference>
<dbReference type="InterPro" id="IPR050371">
    <property type="entry name" value="Fungal_virulence_M36"/>
</dbReference>
<evidence type="ECO:0000256" key="5">
    <source>
        <dbReference type="ARBA" id="ARBA00022670"/>
    </source>
</evidence>
<dbReference type="Pfam" id="PF00629">
    <property type="entry name" value="MAM"/>
    <property type="match status" value="2"/>
</dbReference>
<evidence type="ECO:0000256" key="12">
    <source>
        <dbReference type="SAM" id="MobiDB-lite"/>
    </source>
</evidence>
<feature type="domain" description="MAM" evidence="14">
    <location>
        <begin position="918"/>
        <end position="1092"/>
    </location>
</feature>
<dbReference type="PROSITE" id="PS50853">
    <property type="entry name" value="FN3"/>
    <property type="match status" value="1"/>
</dbReference>
<dbReference type="RefSeq" id="WP_379977919.1">
    <property type="nucleotide sequence ID" value="NZ_JBHSFV010000003.1"/>
</dbReference>
<comment type="caution">
    <text evidence="16">The sequence shown here is derived from an EMBL/GenBank/DDBJ whole genome shotgun (WGS) entry which is preliminary data.</text>
</comment>
<dbReference type="InterPro" id="IPR011096">
    <property type="entry name" value="FTP_domain"/>
</dbReference>
<dbReference type="InterPro" id="IPR026444">
    <property type="entry name" value="Secre_tail"/>
</dbReference>
<dbReference type="Pfam" id="PF07504">
    <property type="entry name" value="FTP"/>
    <property type="match status" value="1"/>
</dbReference>
<dbReference type="SMART" id="SM00060">
    <property type="entry name" value="FN3"/>
    <property type="match status" value="1"/>
</dbReference>
<dbReference type="InterPro" id="IPR036116">
    <property type="entry name" value="FN3_sf"/>
</dbReference>
<keyword evidence="10" id="KW-0482">Metalloprotease</keyword>
<evidence type="ECO:0000256" key="6">
    <source>
        <dbReference type="ARBA" id="ARBA00022723"/>
    </source>
</evidence>
<dbReference type="InterPro" id="IPR000998">
    <property type="entry name" value="MAM_dom"/>
</dbReference>